<dbReference type="Proteomes" id="UP000317209">
    <property type="component" value="Unassembled WGS sequence"/>
</dbReference>
<protein>
    <submittedName>
        <fullName evidence="2">Uncharacterized protein</fullName>
    </submittedName>
</protein>
<name>A0A543BQV1_9MICO</name>
<dbReference type="EMBL" id="VFOX01000001">
    <property type="protein sequence ID" value="TQL87203.1"/>
    <property type="molecule type" value="Genomic_DNA"/>
</dbReference>
<evidence type="ECO:0000313" key="2">
    <source>
        <dbReference type="EMBL" id="TQL87203.1"/>
    </source>
</evidence>
<evidence type="ECO:0000313" key="3">
    <source>
        <dbReference type="Proteomes" id="UP000317209"/>
    </source>
</evidence>
<dbReference type="OrthoDB" id="5067971at2"/>
<dbReference type="SUPFAM" id="SSF51126">
    <property type="entry name" value="Pectin lyase-like"/>
    <property type="match status" value="1"/>
</dbReference>
<dbReference type="AlphaFoldDB" id="A0A543BQV1"/>
<gene>
    <name evidence="2" type="ORF">FB560_2870</name>
</gene>
<organism evidence="2 3">
    <name type="scientific">Microbacterium saperdae</name>
    <dbReference type="NCBI Taxonomy" id="69368"/>
    <lineage>
        <taxon>Bacteria</taxon>
        <taxon>Bacillati</taxon>
        <taxon>Actinomycetota</taxon>
        <taxon>Actinomycetes</taxon>
        <taxon>Micrococcales</taxon>
        <taxon>Microbacteriaceae</taxon>
        <taxon>Microbacterium</taxon>
    </lineage>
</organism>
<keyword evidence="3" id="KW-1185">Reference proteome</keyword>
<accession>A0A543BQV1</accession>
<reference evidence="2 3" key="1">
    <citation type="submission" date="2019-06" db="EMBL/GenBank/DDBJ databases">
        <title>Sequencing the genomes of 1000 actinobacteria strains.</title>
        <authorList>
            <person name="Klenk H.-P."/>
        </authorList>
    </citation>
    <scope>NUCLEOTIDE SEQUENCE [LARGE SCALE GENOMIC DNA]</scope>
    <source>
        <strain evidence="2 3">DSM 20169</strain>
    </source>
</reference>
<dbReference type="InterPro" id="IPR011050">
    <property type="entry name" value="Pectin_lyase_fold/virulence"/>
</dbReference>
<dbReference type="RefSeq" id="WP_141872981.1">
    <property type="nucleotide sequence ID" value="NZ_VFOX01000001.1"/>
</dbReference>
<comment type="caution">
    <text evidence="2">The sequence shown here is derived from an EMBL/GenBank/DDBJ whole genome shotgun (WGS) entry which is preliminary data.</text>
</comment>
<feature type="region of interest" description="Disordered" evidence="1">
    <location>
        <begin position="286"/>
        <end position="310"/>
    </location>
</feature>
<sequence length="310" mass="32454">MGVDHLGGDGLAQQFAKIWAAIRDISKATFQNASIGRGGLRVYGGGWIRIEDGGLAITGTQTVSGRLEGNGVLDWEGTVYFRGPTGVQGNFAVSGATTLSGAVTLNNNLTLGTGRITAGPITIDRNGSYGGRIYSSGTLLLDAATSVVSGSSFQAIGSISAIGNVTATGNIFAVGDIGGGSKSFWIDHPTKPGKHLRHGSLEGPEHGVYYRGSVTFDEDGEATFALPDYFTPLVLSDDEPTVQVTPIGRPFLAGAERVAEGAVTIYGDPGREAHVTVTAARERFDIEPDKVEPEPVAWPWPPPAHDEDEE</sequence>
<proteinExistence type="predicted"/>
<evidence type="ECO:0000256" key="1">
    <source>
        <dbReference type="SAM" id="MobiDB-lite"/>
    </source>
</evidence>